<dbReference type="InterPro" id="IPR015943">
    <property type="entry name" value="WD40/YVTN_repeat-like_dom_sf"/>
</dbReference>
<dbReference type="EC" id="2.7.13.3" evidence="2"/>
<evidence type="ECO:0000256" key="4">
    <source>
        <dbReference type="ARBA" id="ARBA00023015"/>
    </source>
</evidence>
<dbReference type="SUPFAM" id="SSF55874">
    <property type="entry name" value="ATPase domain of HSP90 chaperone/DNA topoisomerase II/histidine kinase"/>
    <property type="match status" value="1"/>
</dbReference>
<dbReference type="CDD" id="cd00075">
    <property type="entry name" value="HATPase"/>
    <property type="match status" value="1"/>
</dbReference>
<dbReference type="Pfam" id="PF07494">
    <property type="entry name" value="Reg_prop"/>
    <property type="match status" value="6"/>
</dbReference>
<dbReference type="Pfam" id="PF00072">
    <property type="entry name" value="Response_reg"/>
    <property type="match status" value="1"/>
</dbReference>
<feature type="modified residue" description="4-aspartylphosphate" evidence="7">
    <location>
        <position position="1130"/>
    </location>
</feature>
<dbReference type="SMART" id="SM00448">
    <property type="entry name" value="REC"/>
    <property type="match status" value="1"/>
</dbReference>
<dbReference type="InterPro" id="IPR011123">
    <property type="entry name" value="Y_Y_Y"/>
</dbReference>
<dbReference type="InterPro" id="IPR018060">
    <property type="entry name" value="HTH_AraC"/>
</dbReference>
<feature type="transmembrane region" description="Helical" evidence="8">
    <location>
        <begin position="782"/>
        <end position="802"/>
    </location>
</feature>
<evidence type="ECO:0000256" key="3">
    <source>
        <dbReference type="ARBA" id="ARBA00022553"/>
    </source>
</evidence>
<dbReference type="Gene3D" id="3.40.50.2300">
    <property type="match status" value="1"/>
</dbReference>
<dbReference type="PANTHER" id="PTHR43547">
    <property type="entry name" value="TWO-COMPONENT HISTIDINE KINASE"/>
    <property type="match status" value="1"/>
</dbReference>
<dbReference type="InterPro" id="IPR036097">
    <property type="entry name" value="HisK_dim/P_sf"/>
</dbReference>
<dbReference type="FunFam" id="2.130.10.10:FF:000895">
    <property type="entry name" value="Two-component system sensor histidine kinase/response regulator"/>
    <property type="match status" value="1"/>
</dbReference>
<dbReference type="GO" id="GO:0003700">
    <property type="term" value="F:DNA-binding transcription factor activity"/>
    <property type="evidence" value="ECO:0007669"/>
    <property type="project" value="InterPro"/>
</dbReference>
<dbReference type="InterPro" id="IPR013783">
    <property type="entry name" value="Ig-like_fold"/>
</dbReference>
<sequence length="1352" mass="154186">MKRSILILSVVCSLILSATFVRAQAYSQFYFTHINGENGLSASNVKAILQDSYGFMWFGTKNGLNRYDGTSILQLNCDDLKAGIGNHNISALYEDKERKLWVGTDRGIYVYDPTMDIFTRLNPESPDKITPDNWVAEILADSVGNVWVLIPDQGLFRFEGTKKVSHYPITGKSNFKNESPECIAIDKKGGVWVGTSGVGLFKYNPQKDAFEQYLEDCNGHSLANKNIMSMCFRDDDTAILAIHEGELLKYNTQSRELATIPFPGERKTFLRDVVCFGDELWVGSHHGLFIINEKKNSTLHLKEDLMRSFSLSDNIVYSIYKDTKGGIWIGTMFGGVNYLPKHRLVFDKYVPGSDGHSLNTKRIRGLAEDDNGCIWIGTEDNGINVLDPQTGEVHQVYDNVPGHLITLCVRHYNNHIYCGLFKQGMNEIRLPDERIRCLSEGELGIDEGSVYDFMIDSKGRKWIGTGWGLYMSGPNEKEYHRVDAIGYNWAFNIMEAKDGTIWVASMGNGVWKCRPESGIYQNYVYEAGKKNTLSSNSVSFIMQDSKGNIWFSTDRGGICRYNEVQDNFTSFGINEGLPDDVCYDILEDEHSNLWFGTNKGLVRFNPESGDVSVFTNKDGLLGNQFNYNSALKARDGKFYFGGVDGLIAFDPNTQDESGSLPPVYISKFSIYNKEITVHTPNSPLKQCIVHTNEIELPYNQSNISFDIAMLSYSTAETNQYYYRMVPLDKEWIRAASNKNISYAKLPPGKYTFQIKATHHASKSDPSTRSLTIVILPPWWQSVWAYIVYALAIILFVFCWFLWYKHRKERQMEERQKLFEIEKEKELYESKVDFFTEIAHEVRTPLTLINGPLEAIQEENLPESKKKKYINVIVQNTKRLLELTGQLLDFQKIGANKLSMKFESVDITALLKGIVARFEVTFNLNNKELVLKLTEEEIWAAVDKEAITKIVSNLLNNALKYAWQHIQVELEKDDLYFTIRVISDGNKIPEEASQYIFEPFYQMEKKEAPKNGVGIGLSLARSLASLHKGTLTLDTTREKDNVFILTISLNKEGISLENSKAVQKDIVELDEETSVETDMHGYTLLLVEDNESMLAFISERLCECFTVETAKNGAEAIEILRSSHVDLIISDIMMPVMNGYQLCKEIKSDLELSHIPVIFLTAKNDIDSKINGLKYGAEAYVEKPFSFGYLKEQILSLLNNRRREREAFSKRPFFSVDNMQMNKADEEFMNKVIRIIEDNITDDNFGVEKMADILCMSRSSLLRKIKTIFNLSPLDFIRLIRLKKAAEYIQEGKYRIGDICYMVGINSPSYFSKLFLKQFGMTPKDFEKQYQSGKQTIIPQDIRNTDTINDADK</sequence>
<evidence type="ECO:0000256" key="5">
    <source>
        <dbReference type="ARBA" id="ARBA00023125"/>
    </source>
</evidence>
<dbReference type="InterPro" id="IPR011006">
    <property type="entry name" value="CheY-like_superfamily"/>
</dbReference>
<dbReference type="RefSeq" id="WP_004302808.1">
    <property type="nucleotide sequence ID" value="NZ_CABKQC010000001.1"/>
</dbReference>
<evidence type="ECO:0000256" key="1">
    <source>
        <dbReference type="ARBA" id="ARBA00000085"/>
    </source>
</evidence>
<dbReference type="GO" id="GO:0000155">
    <property type="term" value="F:phosphorelay sensor kinase activity"/>
    <property type="evidence" value="ECO:0007669"/>
    <property type="project" value="InterPro"/>
</dbReference>
<feature type="domain" description="HTH araC/xylS-type" evidence="10">
    <location>
        <begin position="1229"/>
        <end position="1328"/>
    </location>
</feature>
<dbReference type="InterPro" id="IPR001789">
    <property type="entry name" value="Sig_transdc_resp-reg_receiver"/>
</dbReference>
<dbReference type="PROSITE" id="PS50109">
    <property type="entry name" value="HIS_KIN"/>
    <property type="match status" value="1"/>
</dbReference>
<name>A0A5M5M5X2_BACOV</name>
<evidence type="ECO:0000259" key="12">
    <source>
        <dbReference type="PROSITE" id="PS50110"/>
    </source>
</evidence>
<keyword evidence="3 7" id="KW-0597">Phosphoprotein</keyword>
<gene>
    <name evidence="13" type="ORF">F3B85_10090</name>
</gene>
<evidence type="ECO:0000256" key="7">
    <source>
        <dbReference type="PROSITE-ProRule" id="PRU00169"/>
    </source>
</evidence>
<keyword evidence="8" id="KW-0472">Membrane</keyword>
<keyword evidence="9" id="KW-0732">Signal</keyword>
<protein>
    <recommendedName>
        <fullName evidence="2">histidine kinase</fullName>
        <ecNumber evidence="2">2.7.13.3</ecNumber>
    </recommendedName>
</protein>
<feature type="signal peptide" evidence="9">
    <location>
        <begin position="1"/>
        <end position="23"/>
    </location>
</feature>
<proteinExistence type="predicted"/>
<dbReference type="FunFam" id="2.130.10.10:FF:000891">
    <property type="entry name" value="Two-component system sensor histidine kinase/response regulator, hybrid (One-component system)"/>
    <property type="match status" value="1"/>
</dbReference>
<keyword evidence="8" id="KW-1133">Transmembrane helix</keyword>
<dbReference type="SUPFAM" id="SSF46689">
    <property type="entry name" value="Homeodomain-like"/>
    <property type="match status" value="1"/>
</dbReference>
<evidence type="ECO:0000313" key="13">
    <source>
        <dbReference type="EMBL" id="KAA4537563.1"/>
    </source>
</evidence>
<dbReference type="PROSITE" id="PS50110">
    <property type="entry name" value="RESPONSE_REGULATORY"/>
    <property type="match status" value="1"/>
</dbReference>
<dbReference type="Pfam" id="PF02518">
    <property type="entry name" value="HATPase_c"/>
    <property type="match status" value="1"/>
</dbReference>
<dbReference type="SUPFAM" id="SSF63829">
    <property type="entry name" value="Calcium-dependent phosphotriesterase"/>
    <property type="match status" value="2"/>
</dbReference>
<evidence type="ECO:0000259" key="11">
    <source>
        <dbReference type="PROSITE" id="PS50109"/>
    </source>
</evidence>
<dbReference type="SMART" id="SM00387">
    <property type="entry name" value="HATPase_c"/>
    <property type="match status" value="1"/>
</dbReference>
<keyword evidence="8" id="KW-0812">Transmembrane</keyword>
<dbReference type="Gene3D" id="1.10.10.60">
    <property type="entry name" value="Homeodomain-like"/>
    <property type="match status" value="2"/>
</dbReference>
<dbReference type="Gene3D" id="2.60.40.10">
    <property type="entry name" value="Immunoglobulins"/>
    <property type="match status" value="1"/>
</dbReference>
<evidence type="ECO:0000256" key="2">
    <source>
        <dbReference type="ARBA" id="ARBA00012438"/>
    </source>
</evidence>
<dbReference type="GO" id="GO:0043565">
    <property type="term" value="F:sequence-specific DNA binding"/>
    <property type="evidence" value="ECO:0007669"/>
    <property type="project" value="InterPro"/>
</dbReference>
<reference evidence="13 14" key="1">
    <citation type="journal article" date="2019" name="Nat. Med.">
        <title>A library of human gut bacterial isolates paired with longitudinal multiomics data enables mechanistic microbiome research.</title>
        <authorList>
            <person name="Poyet M."/>
            <person name="Groussin M."/>
            <person name="Gibbons S.M."/>
            <person name="Avila-Pacheco J."/>
            <person name="Jiang X."/>
            <person name="Kearney S.M."/>
            <person name="Perrotta A.R."/>
            <person name="Berdy B."/>
            <person name="Zhao S."/>
            <person name="Lieberman T.D."/>
            <person name="Swanson P.K."/>
            <person name="Smith M."/>
            <person name="Roesemann S."/>
            <person name="Alexander J.E."/>
            <person name="Rich S.A."/>
            <person name="Livny J."/>
            <person name="Vlamakis H."/>
            <person name="Clish C."/>
            <person name="Bullock K."/>
            <person name="Deik A."/>
            <person name="Scott J."/>
            <person name="Pierce K.A."/>
            <person name="Xavier R.J."/>
            <person name="Alm E.J."/>
        </authorList>
    </citation>
    <scope>NUCLEOTIDE SEQUENCE [LARGE SCALE GENOMIC DNA]</scope>
    <source>
        <strain evidence="13 14">BIOML-A41</strain>
    </source>
</reference>
<dbReference type="EMBL" id="VWGP01000006">
    <property type="protein sequence ID" value="KAA4537563.1"/>
    <property type="molecule type" value="Genomic_DNA"/>
</dbReference>
<dbReference type="PANTHER" id="PTHR43547:SF2">
    <property type="entry name" value="HYBRID SIGNAL TRANSDUCTION HISTIDINE KINASE C"/>
    <property type="match status" value="1"/>
</dbReference>
<dbReference type="Gene3D" id="2.130.10.10">
    <property type="entry name" value="YVTN repeat-like/Quinoprotein amine dehydrogenase"/>
    <property type="match status" value="2"/>
</dbReference>
<dbReference type="Pfam" id="PF12833">
    <property type="entry name" value="HTH_18"/>
    <property type="match status" value="1"/>
</dbReference>
<dbReference type="InterPro" id="IPR011110">
    <property type="entry name" value="Reg_prop"/>
</dbReference>
<keyword evidence="4" id="KW-0805">Transcription regulation</keyword>
<dbReference type="InterPro" id="IPR003594">
    <property type="entry name" value="HATPase_dom"/>
</dbReference>
<dbReference type="PRINTS" id="PR00344">
    <property type="entry name" value="BCTRLSENSOR"/>
</dbReference>
<dbReference type="Gene3D" id="3.30.565.10">
    <property type="entry name" value="Histidine kinase-like ATPase, C-terminal domain"/>
    <property type="match status" value="1"/>
</dbReference>
<comment type="catalytic activity">
    <reaction evidence="1">
        <text>ATP + protein L-histidine = ADP + protein N-phospho-L-histidine.</text>
        <dbReference type="EC" id="2.7.13.3"/>
    </reaction>
</comment>
<dbReference type="InterPro" id="IPR003661">
    <property type="entry name" value="HisK_dim/P_dom"/>
</dbReference>
<feature type="domain" description="Response regulatory" evidence="12">
    <location>
        <begin position="1082"/>
        <end position="1197"/>
    </location>
</feature>
<dbReference type="CDD" id="cd00082">
    <property type="entry name" value="HisKA"/>
    <property type="match status" value="1"/>
</dbReference>
<dbReference type="Proteomes" id="UP000478493">
    <property type="component" value="Unassembled WGS sequence"/>
</dbReference>
<dbReference type="Pfam" id="PF07495">
    <property type="entry name" value="Y_Y_Y"/>
    <property type="match status" value="1"/>
</dbReference>
<dbReference type="InterPro" id="IPR036890">
    <property type="entry name" value="HATPase_C_sf"/>
</dbReference>
<dbReference type="SUPFAM" id="SSF52172">
    <property type="entry name" value="CheY-like"/>
    <property type="match status" value="1"/>
</dbReference>
<dbReference type="PROSITE" id="PS00041">
    <property type="entry name" value="HTH_ARAC_FAMILY_1"/>
    <property type="match status" value="1"/>
</dbReference>
<feature type="chain" id="PRO_5030133394" description="histidine kinase" evidence="9">
    <location>
        <begin position="24"/>
        <end position="1352"/>
    </location>
</feature>
<keyword evidence="6" id="KW-0804">Transcription</keyword>
<accession>A0A5M5M5X2</accession>
<dbReference type="PROSITE" id="PS01124">
    <property type="entry name" value="HTH_ARAC_FAMILY_2"/>
    <property type="match status" value="1"/>
</dbReference>
<dbReference type="SMART" id="SM00342">
    <property type="entry name" value="HTH_ARAC"/>
    <property type="match status" value="1"/>
</dbReference>
<dbReference type="Pfam" id="PF00512">
    <property type="entry name" value="HisKA"/>
    <property type="match status" value="1"/>
</dbReference>
<evidence type="ECO:0000256" key="9">
    <source>
        <dbReference type="SAM" id="SignalP"/>
    </source>
</evidence>
<dbReference type="InterPro" id="IPR018062">
    <property type="entry name" value="HTH_AraC-typ_CS"/>
</dbReference>
<dbReference type="SMART" id="SM00388">
    <property type="entry name" value="HisKA"/>
    <property type="match status" value="1"/>
</dbReference>
<evidence type="ECO:0000313" key="14">
    <source>
        <dbReference type="Proteomes" id="UP000478493"/>
    </source>
</evidence>
<dbReference type="Gene3D" id="1.10.287.130">
    <property type="match status" value="1"/>
</dbReference>
<evidence type="ECO:0000259" key="10">
    <source>
        <dbReference type="PROSITE" id="PS01124"/>
    </source>
</evidence>
<dbReference type="CDD" id="cd17574">
    <property type="entry name" value="REC_OmpR"/>
    <property type="match status" value="1"/>
</dbReference>
<dbReference type="InterPro" id="IPR005467">
    <property type="entry name" value="His_kinase_dom"/>
</dbReference>
<dbReference type="SUPFAM" id="SSF47384">
    <property type="entry name" value="Homodimeric domain of signal transducing histidine kinase"/>
    <property type="match status" value="1"/>
</dbReference>
<evidence type="ECO:0000256" key="8">
    <source>
        <dbReference type="SAM" id="Phobius"/>
    </source>
</evidence>
<dbReference type="InterPro" id="IPR009057">
    <property type="entry name" value="Homeodomain-like_sf"/>
</dbReference>
<dbReference type="FunFam" id="1.10.10.60:FF:000284">
    <property type="entry name" value="Two-component system sensor histidine kinase/response regulator"/>
    <property type="match status" value="1"/>
</dbReference>
<feature type="domain" description="Histidine kinase" evidence="11">
    <location>
        <begin position="836"/>
        <end position="1050"/>
    </location>
</feature>
<organism evidence="13 14">
    <name type="scientific">Bacteroides ovatus</name>
    <dbReference type="NCBI Taxonomy" id="28116"/>
    <lineage>
        <taxon>Bacteria</taxon>
        <taxon>Pseudomonadati</taxon>
        <taxon>Bacteroidota</taxon>
        <taxon>Bacteroidia</taxon>
        <taxon>Bacteroidales</taxon>
        <taxon>Bacteroidaceae</taxon>
        <taxon>Bacteroides</taxon>
    </lineage>
</organism>
<comment type="caution">
    <text evidence="13">The sequence shown here is derived from an EMBL/GenBank/DDBJ whole genome shotgun (WGS) entry which is preliminary data.</text>
</comment>
<dbReference type="FunFam" id="1.10.287.130:FF:000045">
    <property type="entry name" value="Two-component system sensor histidine kinase/response regulator"/>
    <property type="match status" value="1"/>
</dbReference>
<evidence type="ECO:0000256" key="6">
    <source>
        <dbReference type="ARBA" id="ARBA00023163"/>
    </source>
</evidence>
<dbReference type="InterPro" id="IPR004358">
    <property type="entry name" value="Sig_transdc_His_kin-like_C"/>
</dbReference>
<dbReference type="FunFam" id="3.40.50.2300:FF:000138">
    <property type="entry name" value="Two-component system sensor histidine kinase/response regulator"/>
    <property type="match status" value="1"/>
</dbReference>
<dbReference type="FunFam" id="2.60.40.10:FF:000791">
    <property type="entry name" value="Two-component system sensor histidine kinase/response regulator"/>
    <property type="match status" value="1"/>
</dbReference>
<keyword evidence="5" id="KW-0238">DNA-binding</keyword>